<name>A0A9P3LTJ3_9FUNG</name>
<comment type="caution">
    <text evidence="3">The sequence shown here is derived from an EMBL/GenBank/DDBJ whole genome shotgun (WGS) entry which is preliminary data.</text>
</comment>
<dbReference type="GO" id="GO:0005829">
    <property type="term" value="C:cytosol"/>
    <property type="evidence" value="ECO:0007669"/>
    <property type="project" value="TreeGrafter"/>
</dbReference>
<dbReference type="AlphaFoldDB" id="A0A9P3LTJ3"/>
<comment type="similarity">
    <text evidence="1">Belongs to the FAM72 family.</text>
</comment>
<evidence type="ECO:0000256" key="2">
    <source>
        <dbReference type="SAM" id="MobiDB-lite"/>
    </source>
</evidence>
<feature type="region of interest" description="Disordered" evidence="2">
    <location>
        <begin position="264"/>
        <end position="300"/>
    </location>
</feature>
<feature type="compositionally biased region" description="Low complexity" evidence="2">
    <location>
        <begin position="67"/>
        <end position="82"/>
    </location>
</feature>
<dbReference type="Proteomes" id="UP000827284">
    <property type="component" value="Unassembled WGS sequence"/>
</dbReference>
<feature type="region of interest" description="Disordered" evidence="2">
    <location>
        <begin position="44"/>
        <end position="154"/>
    </location>
</feature>
<proteinExistence type="inferred from homology"/>
<dbReference type="PANTHER" id="PTHR31841">
    <property type="entry name" value="PROTEIN FAM72A-RELATED"/>
    <property type="match status" value="1"/>
</dbReference>
<evidence type="ECO:0008006" key="5">
    <source>
        <dbReference type="Google" id="ProtNLM"/>
    </source>
</evidence>
<feature type="compositionally biased region" description="Low complexity" evidence="2">
    <location>
        <begin position="433"/>
        <end position="455"/>
    </location>
</feature>
<feature type="compositionally biased region" description="Low complexity" evidence="2">
    <location>
        <begin position="44"/>
        <end position="60"/>
    </location>
</feature>
<feature type="compositionally biased region" description="Low complexity" evidence="2">
    <location>
        <begin position="136"/>
        <end position="154"/>
    </location>
</feature>
<accession>A0A9P3LTJ3</accession>
<feature type="region of interest" description="Disordered" evidence="2">
    <location>
        <begin position="494"/>
        <end position="551"/>
    </location>
</feature>
<reference evidence="3" key="1">
    <citation type="submission" date="2021-11" db="EMBL/GenBank/DDBJ databases">
        <authorList>
            <person name="Herlambang A."/>
            <person name="Guo Y."/>
            <person name="Takashima Y."/>
            <person name="Nishizawa T."/>
        </authorList>
    </citation>
    <scope>NUCLEOTIDE SEQUENCE</scope>
    <source>
        <strain evidence="3">E1425</strain>
    </source>
</reference>
<dbReference type="Pfam" id="PF14976">
    <property type="entry name" value="YPEH2ZP"/>
    <property type="match status" value="1"/>
</dbReference>
<dbReference type="PANTHER" id="PTHR31841:SF1">
    <property type="entry name" value="PROTEIN FAM72A-RELATED"/>
    <property type="match status" value="1"/>
</dbReference>
<feature type="compositionally biased region" description="Acidic residues" evidence="2">
    <location>
        <begin position="524"/>
        <end position="551"/>
    </location>
</feature>
<feature type="region of interest" description="Disordered" evidence="2">
    <location>
        <begin position="1"/>
        <end position="32"/>
    </location>
</feature>
<feature type="region of interest" description="Disordered" evidence="2">
    <location>
        <begin position="430"/>
        <end position="478"/>
    </location>
</feature>
<feature type="compositionally biased region" description="Low complexity" evidence="2">
    <location>
        <begin position="187"/>
        <end position="214"/>
    </location>
</feature>
<dbReference type="OrthoDB" id="2526683at2759"/>
<evidence type="ECO:0000313" key="3">
    <source>
        <dbReference type="EMBL" id="GJJ70073.1"/>
    </source>
</evidence>
<dbReference type="EMBL" id="BQFW01000003">
    <property type="protein sequence ID" value="GJJ70073.1"/>
    <property type="molecule type" value="Genomic_DNA"/>
</dbReference>
<feature type="compositionally biased region" description="Low complexity" evidence="2">
    <location>
        <begin position="169"/>
        <end position="179"/>
    </location>
</feature>
<keyword evidence="4" id="KW-1185">Reference proteome</keyword>
<evidence type="ECO:0000256" key="1">
    <source>
        <dbReference type="ARBA" id="ARBA00006888"/>
    </source>
</evidence>
<feature type="compositionally biased region" description="Low complexity" evidence="2">
    <location>
        <begin position="229"/>
        <end position="250"/>
    </location>
</feature>
<reference evidence="3" key="2">
    <citation type="journal article" date="2022" name="Microbiol. Resour. Announc.">
        <title>Whole-Genome Sequence of Entomortierella parvispora E1425, a Mucoromycotan Fungus Associated with Burkholderiaceae-Related Endosymbiotic Bacteria.</title>
        <authorList>
            <person name="Herlambang A."/>
            <person name="Guo Y."/>
            <person name="Takashima Y."/>
            <person name="Narisawa K."/>
            <person name="Ohta H."/>
            <person name="Nishizawa T."/>
        </authorList>
    </citation>
    <scope>NUCLEOTIDE SEQUENCE</scope>
    <source>
        <strain evidence="3">E1425</strain>
    </source>
</reference>
<feature type="compositionally biased region" description="Low complexity" evidence="2">
    <location>
        <begin position="16"/>
        <end position="25"/>
    </location>
</feature>
<protein>
    <recommendedName>
        <fullName evidence="5">Protein FAM72A</fullName>
    </recommendedName>
</protein>
<feature type="compositionally biased region" description="Low complexity" evidence="2">
    <location>
        <begin position="264"/>
        <end position="294"/>
    </location>
</feature>
<dbReference type="InterPro" id="IPR026768">
    <property type="entry name" value="YPEH2ZP"/>
</dbReference>
<feature type="region of interest" description="Disordered" evidence="2">
    <location>
        <begin position="168"/>
        <end position="250"/>
    </location>
</feature>
<sequence length="661" mass="73974">MPGINSSSSSHRRNSESQQQTPQQQAYVTRLNDQTIVVNLPRTSIPSTSFSSSPPLLPTRQSAMITPPSQMQPLSSSPVQMSRNHYPSHSRQQQPHQNRQARNGRPRRESLVASDIQLGGPLPLHGSQHPQQMPTSDSFSSSSSLPRENSALSSNNVHSSYVLTHAVHNSSSNSNGSGSRAQYRSGPSSTQYPSSQHPQQYPQQQQQSYRLQPIAPAPGPPGPDNFSAQQSRLQAQQSQQQQQQHQRQQQLMQQQQYQLQQQRQYQYQPQQQPHNNNNNTSLSIQQQLQQPFQSSTTTGISTAPSLHPQFQAKAVCRLTCKSCLTDVCMRGMRAILLADTRVELYSTDRPPAGVQLVYDDYRTRNCKCRIRDVACLGCGNTLGYHVTQPCEKCLSACNNGHFWMFHSDGVSCTERYLPAAYARTVQASRDNNGSYASSRRSSLATSLSSSASGGSETQHQRVGDSAEGTEPDLSFRRRTSIHDIEYNNAVRAGPHASRSAIAATVTRSTTEGRGHQDIFNNDGRDDDSEAEDYDEDKDSEAEDEEDEEEIEEKPVLMLWAALHAQEERYLQQMQLQLVLQQQQQQQIQQRLQQHLHQQQERELQERADVDTTIMTTSGAPPATAPTVGSRYHSMISTAISNASMTLWDENRATNQYEQVCR</sequence>
<gene>
    <name evidence="3" type="ORF">EMPS_02422</name>
</gene>
<evidence type="ECO:0000313" key="4">
    <source>
        <dbReference type="Proteomes" id="UP000827284"/>
    </source>
</evidence>
<feature type="compositionally biased region" description="Polar residues" evidence="2">
    <location>
        <begin position="83"/>
        <end position="101"/>
    </location>
</feature>
<organism evidence="3 4">
    <name type="scientific">Entomortierella parvispora</name>
    <dbReference type="NCBI Taxonomy" id="205924"/>
    <lineage>
        <taxon>Eukaryota</taxon>
        <taxon>Fungi</taxon>
        <taxon>Fungi incertae sedis</taxon>
        <taxon>Mucoromycota</taxon>
        <taxon>Mortierellomycotina</taxon>
        <taxon>Mortierellomycetes</taxon>
        <taxon>Mortierellales</taxon>
        <taxon>Mortierellaceae</taxon>
        <taxon>Entomortierella</taxon>
    </lineage>
</organism>